<dbReference type="Pfam" id="PF02778">
    <property type="entry name" value="tRNA_int_endo_N"/>
    <property type="match status" value="1"/>
</dbReference>
<evidence type="ECO:0000256" key="3">
    <source>
        <dbReference type="ARBA" id="ARBA00024798"/>
    </source>
</evidence>
<sequence>MAQGARGRTIAKYRGVLKGDKVIIPSIDESRALYKLGFFGKFLGKDKIKIEEVDSVDSPLHLSPLEALYLVELGLLEVVDNGSVVGRGTLKEFVEGRYEHGELVYELYKYFRDRGYVVRSGLKFGSLYAVYEKGPGIDHAPMLVHLIDPGRNITALDVTRAARLSHTVRKTFVLAVKHMNSLKLIGFEWWTP</sequence>
<name>A8MBA4_CALMQ</name>
<accession>A8MBA4</accession>
<dbReference type="HOGENOM" id="CLU_114393_0_0_2"/>
<keyword evidence="6" id="KW-0255">Endonuclease</keyword>
<feature type="domain" description="tRNA intron endonuclease N-terminal" evidence="5">
    <location>
        <begin position="14"/>
        <end position="86"/>
    </location>
</feature>
<feature type="domain" description="tRNA intron endonuclease catalytic" evidence="4">
    <location>
        <begin position="105"/>
        <end position="177"/>
    </location>
</feature>
<dbReference type="EMBL" id="CP000852">
    <property type="protein sequence ID" value="ABW01194.1"/>
    <property type="molecule type" value="Genomic_DNA"/>
</dbReference>
<evidence type="ECO:0000313" key="7">
    <source>
        <dbReference type="Proteomes" id="UP000001137"/>
    </source>
</evidence>
<dbReference type="Gene3D" id="3.40.1350.10">
    <property type="match status" value="1"/>
</dbReference>
<dbReference type="PANTHER" id="PTHR21227">
    <property type="entry name" value="TRNA-SPLICING ENDONUCLEASE SUBUNIT SEN2"/>
    <property type="match status" value="1"/>
</dbReference>
<dbReference type="eggNOG" id="arCOG01701">
    <property type="taxonomic scope" value="Archaea"/>
</dbReference>
<dbReference type="InterPro" id="IPR016442">
    <property type="entry name" value="tRNA_splic_arch_short"/>
</dbReference>
<dbReference type="Pfam" id="PF01974">
    <property type="entry name" value="tRNA_int_endo"/>
    <property type="match status" value="1"/>
</dbReference>
<dbReference type="SUPFAM" id="SSF55267">
    <property type="entry name" value="tRNA-intron endonuclease N-terminal domain-like"/>
    <property type="match status" value="1"/>
</dbReference>
<dbReference type="CDD" id="cd22363">
    <property type="entry name" value="tRNA-intron_lyase_C"/>
    <property type="match status" value="1"/>
</dbReference>
<dbReference type="InterPro" id="IPR036740">
    <property type="entry name" value="tRNA_intron_Endonuc_N_sf"/>
</dbReference>
<dbReference type="RefSeq" id="WP_012185414.1">
    <property type="nucleotide sequence ID" value="NC_009954.1"/>
</dbReference>
<keyword evidence="6" id="KW-0540">Nuclease</keyword>
<protein>
    <submittedName>
        <fullName evidence="6">tRNA intron endonuclease</fullName>
    </submittedName>
</protein>
<dbReference type="InterPro" id="IPR011856">
    <property type="entry name" value="tRNA_endonuc-like_dom_sf"/>
</dbReference>
<dbReference type="PIRSF" id="PIRSF005285">
    <property type="entry name" value="tRNA_splic_archaea"/>
    <property type="match status" value="1"/>
</dbReference>
<dbReference type="InterPro" id="IPR006677">
    <property type="entry name" value="tRNA_intron_Endonuc_cat-like"/>
</dbReference>
<dbReference type="GO" id="GO:0000213">
    <property type="term" value="F:tRNA-intron lyase activity"/>
    <property type="evidence" value="ECO:0007669"/>
    <property type="project" value="InterPro"/>
</dbReference>
<dbReference type="Gene3D" id="3.40.1170.20">
    <property type="entry name" value="tRNA intron endonuclease, N-terminal domain"/>
    <property type="match status" value="1"/>
</dbReference>
<dbReference type="NCBIfam" id="TIGR00324">
    <property type="entry name" value="endA"/>
    <property type="match status" value="1"/>
</dbReference>
<evidence type="ECO:0000259" key="4">
    <source>
        <dbReference type="Pfam" id="PF01974"/>
    </source>
</evidence>
<organism evidence="6 7">
    <name type="scientific">Caldivirga maquilingensis (strain ATCC 700844 / DSM 13496 / JCM 10307 / IC-167)</name>
    <dbReference type="NCBI Taxonomy" id="397948"/>
    <lineage>
        <taxon>Archaea</taxon>
        <taxon>Thermoproteota</taxon>
        <taxon>Thermoprotei</taxon>
        <taxon>Thermoproteales</taxon>
        <taxon>Thermoproteaceae</taxon>
        <taxon>Caldivirga</taxon>
    </lineage>
</organism>
<dbReference type="OrthoDB" id="46045at2157"/>
<evidence type="ECO:0000256" key="1">
    <source>
        <dbReference type="ARBA" id="ARBA00022694"/>
    </source>
</evidence>
<dbReference type="KEGG" id="cma:Cmaq_0348"/>
<comment type="function">
    <text evidence="3">Endonuclease that removes tRNA introns. Cleaves pre-tRNA at the 5'- and 3'-splice sites to release the intron. The products are an intron and two tRNA half-molecules bearing 2',3' cyclic phosphate and 5'-OH termini. Recognizes a pseudosymmetric substrate in which 2 bulged loops of 3 bases are separated by a stem of 4 bp.</text>
</comment>
<keyword evidence="1" id="KW-0819">tRNA processing</keyword>
<dbReference type="Proteomes" id="UP000001137">
    <property type="component" value="Chromosome"/>
</dbReference>
<dbReference type="InterPro" id="IPR006678">
    <property type="entry name" value="tRNA_intron_Endonuc_N"/>
</dbReference>
<dbReference type="SUPFAM" id="SSF53032">
    <property type="entry name" value="tRNA-intron endonuclease catalytic domain-like"/>
    <property type="match status" value="1"/>
</dbReference>
<reference evidence="6 7" key="1">
    <citation type="submission" date="2007-10" db="EMBL/GenBank/DDBJ databases">
        <title>Complete sequence of Caldivirga maquilingensis IC-167.</title>
        <authorList>
            <consortium name="US DOE Joint Genome Institute"/>
            <person name="Copeland A."/>
            <person name="Lucas S."/>
            <person name="Lapidus A."/>
            <person name="Barry K."/>
            <person name="Glavina del Rio T."/>
            <person name="Dalin E."/>
            <person name="Tice H."/>
            <person name="Pitluck S."/>
            <person name="Saunders E."/>
            <person name="Brettin T."/>
            <person name="Bruce D."/>
            <person name="Detter J.C."/>
            <person name="Han C."/>
            <person name="Schmutz J."/>
            <person name="Larimer F."/>
            <person name="Land M."/>
            <person name="Hauser L."/>
            <person name="Kyrpides N."/>
            <person name="Ivanova N."/>
            <person name="Biddle J.F."/>
            <person name="Zhang Z."/>
            <person name="Fitz-Gibbon S.T."/>
            <person name="Lowe T.M."/>
            <person name="Saltikov C."/>
            <person name="House C.H."/>
            <person name="Richardson P."/>
        </authorList>
    </citation>
    <scope>NUCLEOTIDE SEQUENCE [LARGE SCALE GENOMIC DNA]</scope>
    <source>
        <strain evidence="7">ATCC 700844 / DSM 13496 / JCM 10307 / IC-167</strain>
    </source>
</reference>
<evidence type="ECO:0000256" key="2">
    <source>
        <dbReference type="ARBA" id="ARBA00023239"/>
    </source>
</evidence>
<dbReference type="GO" id="GO:0005737">
    <property type="term" value="C:cytoplasm"/>
    <property type="evidence" value="ECO:0007669"/>
    <property type="project" value="TreeGrafter"/>
</dbReference>
<dbReference type="GO" id="GO:0003676">
    <property type="term" value="F:nucleic acid binding"/>
    <property type="evidence" value="ECO:0007669"/>
    <property type="project" value="InterPro"/>
</dbReference>
<dbReference type="GO" id="GO:0006388">
    <property type="term" value="P:tRNA splicing, via endonucleolytic cleavage and ligation"/>
    <property type="evidence" value="ECO:0007669"/>
    <property type="project" value="InterPro"/>
</dbReference>
<keyword evidence="6" id="KW-0378">Hydrolase</keyword>
<gene>
    <name evidence="6" type="ordered locus">Cmaq_0348</name>
</gene>
<dbReference type="InterPro" id="IPR036167">
    <property type="entry name" value="tRNA_intron_Endo_cat-like_sf"/>
</dbReference>
<dbReference type="STRING" id="397948.Cmaq_0348"/>
<dbReference type="GeneID" id="5709199"/>
<proteinExistence type="predicted"/>
<dbReference type="AlphaFoldDB" id="A8MBA4"/>
<evidence type="ECO:0000313" key="6">
    <source>
        <dbReference type="EMBL" id="ABW01194.1"/>
    </source>
</evidence>
<keyword evidence="2" id="KW-0456">Lyase</keyword>
<keyword evidence="7" id="KW-1185">Reference proteome</keyword>
<dbReference type="InterPro" id="IPR006676">
    <property type="entry name" value="tRNA_splic"/>
</dbReference>
<dbReference type="PANTHER" id="PTHR21227:SF0">
    <property type="entry name" value="TRNA-SPLICING ENDONUCLEASE SUBUNIT SEN2"/>
    <property type="match status" value="1"/>
</dbReference>
<evidence type="ECO:0000259" key="5">
    <source>
        <dbReference type="Pfam" id="PF02778"/>
    </source>
</evidence>
<dbReference type="FunFam" id="3.40.1350.10:FF:000006">
    <property type="entry name" value="tRNA-splicing endonuclease"/>
    <property type="match status" value="1"/>
</dbReference>